<dbReference type="EMBL" id="CAUWAG010000012">
    <property type="protein sequence ID" value="CAJ2509608.1"/>
    <property type="molecule type" value="Genomic_DNA"/>
</dbReference>
<gene>
    <name evidence="1" type="ORF">KHLLAP_LOCUS10076</name>
</gene>
<comment type="caution">
    <text evidence="1">The sequence shown here is derived from an EMBL/GenBank/DDBJ whole genome shotgun (WGS) entry which is preliminary data.</text>
</comment>
<organism evidence="1 2">
    <name type="scientific">Anthostomella pinea</name>
    <dbReference type="NCBI Taxonomy" id="933095"/>
    <lineage>
        <taxon>Eukaryota</taxon>
        <taxon>Fungi</taxon>
        <taxon>Dikarya</taxon>
        <taxon>Ascomycota</taxon>
        <taxon>Pezizomycotina</taxon>
        <taxon>Sordariomycetes</taxon>
        <taxon>Xylariomycetidae</taxon>
        <taxon>Xylariales</taxon>
        <taxon>Xylariaceae</taxon>
        <taxon>Anthostomella</taxon>
    </lineage>
</organism>
<keyword evidence="2" id="KW-1185">Reference proteome</keyword>
<proteinExistence type="predicted"/>
<reference evidence="1" key="1">
    <citation type="submission" date="2023-10" db="EMBL/GenBank/DDBJ databases">
        <authorList>
            <person name="Hackl T."/>
        </authorList>
    </citation>
    <scope>NUCLEOTIDE SEQUENCE</scope>
</reference>
<dbReference type="AlphaFoldDB" id="A0AAI8VR95"/>
<accession>A0AAI8VR95</accession>
<evidence type="ECO:0000313" key="1">
    <source>
        <dbReference type="EMBL" id="CAJ2509608.1"/>
    </source>
</evidence>
<dbReference type="Proteomes" id="UP001295740">
    <property type="component" value="Unassembled WGS sequence"/>
</dbReference>
<name>A0AAI8VR95_9PEZI</name>
<sequence length="363" mass="41633">MPECNFFVRNGYCSHGDERLPAHRPIRPLEQAATLPPTTAAPALSSKGDTGHIYFRPPRLLLHLFNINHLLAVRLLTLPALSKQNSLAYVRIVITNIATQDFPAPMEPSDARLQRRVEQARLQRRVEHALASHRRFQRSTRAEQITALMDIDYHSRLSDIYDEEASRDLATKMRRLVLLHQATFEILRDTERLLYIDHLYQYQLSPHTPTNSPLSRRQIAQKLACMLPGLFEFAQEWRLGVLWEERFERGNWFLLKCSDYGRPTREAPMLLPRAPPSMNPAISEPASTEEMSAEEMLAVLESGRSVRVAGPLLQDAIQSRNLDDSKSYTITTSLSEFKLNALLWNMPDPLLDDVKFTVQKLNE</sequence>
<evidence type="ECO:0000313" key="2">
    <source>
        <dbReference type="Proteomes" id="UP001295740"/>
    </source>
</evidence>
<protein>
    <submittedName>
        <fullName evidence="1">Uu.00g146340.m01.CDS01</fullName>
    </submittedName>
</protein>